<dbReference type="Gene3D" id="3.30.700.10">
    <property type="entry name" value="Glycoprotein, Type 4 Pilin"/>
    <property type="match status" value="1"/>
</dbReference>
<keyword evidence="5" id="KW-1185">Reference proteome</keyword>
<accession>A0A6C0TWU2</accession>
<evidence type="ECO:0000256" key="1">
    <source>
        <dbReference type="SAM" id="MobiDB-lite"/>
    </source>
</evidence>
<dbReference type="SUPFAM" id="SSF54523">
    <property type="entry name" value="Pili subunits"/>
    <property type="match status" value="1"/>
</dbReference>
<sequence>MRTAFATIALAVLLGACANPVRDAEQAVAANLRYVESLDFRNLEEYPGSVVCGQYRAIQRFGETSHWRIFVYRAGEVQVAPNAADRAIFCSEDPALHLYQQFSIQVDGNSSEALAQVAADLRLMSGLLEQYYQDHAAYPTNERGLQALAAPASEQPNPRKAPANGYLPAVPTDPWGRPYQYEAAPFAGSKQPPSLLTQGADGKPGGKGLDADITLEHLSYIEHALTL</sequence>
<dbReference type="InterPro" id="IPR013545">
    <property type="entry name" value="T2SS_protein-GspG_C"/>
</dbReference>
<keyword evidence="2" id="KW-0732">Signal</keyword>
<dbReference type="KEGG" id="kim:G3T16_01345"/>
<dbReference type="InterPro" id="IPR045584">
    <property type="entry name" value="Pilin-like"/>
</dbReference>
<dbReference type="RefSeq" id="WP_163493501.1">
    <property type="nucleotide sequence ID" value="NZ_CP048711.1"/>
</dbReference>
<dbReference type="PROSITE" id="PS51257">
    <property type="entry name" value="PROKAR_LIPOPROTEIN"/>
    <property type="match status" value="1"/>
</dbReference>
<dbReference type="Pfam" id="PF08334">
    <property type="entry name" value="T2SSG"/>
    <property type="match status" value="1"/>
</dbReference>
<evidence type="ECO:0000256" key="2">
    <source>
        <dbReference type="SAM" id="SignalP"/>
    </source>
</evidence>
<reference evidence="4 5" key="1">
    <citation type="submission" date="2020-02" db="EMBL/GenBank/DDBJ databases">
        <title>Genome sequencing for Kineobactrum sp. M2.</title>
        <authorList>
            <person name="Park S.-J."/>
        </authorList>
    </citation>
    <scope>NUCLEOTIDE SEQUENCE [LARGE SCALE GENOMIC DNA]</scope>
    <source>
        <strain evidence="4 5">M2</strain>
    </source>
</reference>
<feature type="domain" description="Type II secretion system protein GspG C-terminal" evidence="3">
    <location>
        <begin position="112"/>
        <end position="214"/>
    </location>
</feature>
<evidence type="ECO:0000313" key="4">
    <source>
        <dbReference type="EMBL" id="QIB64251.1"/>
    </source>
</evidence>
<proteinExistence type="predicted"/>
<feature type="region of interest" description="Disordered" evidence="1">
    <location>
        <begin position="184"/>
        <end position="208"/>
    </location>
</feature>
<feature type="chain" id="PRO_5025412764" description="Type II secretion system protein GspG C-terminal domain-containing protein" evidence="2">
    <location>
        <begin position="19"/>
        <end position="227"/>
    </location>
</feature>
<evidence type="ECO:0000259" key="3">
    <source>
        <dbReference type="Pfam" id="PF08334"/>
    </source>
</evidence>
<protein>
    <recommendedName>
        <fullName evidence="3">Type II secretion system protein GspG C-terminal domain-containing protein</fullName>
    </recommendedName>
</protein>
<gene>
    <name evidence="4" type="ORF">G3T16_01345</name>
</gene>
<name>A0A6C0TWU2_9GAMM</name>
<feature type="signal peptide" evidence="2">
    <location>
        <begin position="1"/>
        <end position="18"/>
    </location>
</feature>
<dbReference type="Proteomes" id="UP000477680">
    <property type="component" value="Chromosome"/>
</dbReference>
<dbReference type="EMBL" id="CP048711">
    <property type="protein sequence ID" value="QIB64251.1"/>
    <property type="molecule type" value="Genomic_DNA"/>
</dbReference>
<dbReference type="AlphaFoldDB" id="A0A6C0TWU2"/>
<evidence type="ECO:0000313" key="5">
    <source>
        <dbReference type="Proteomes" id="UP000477680"/>
    </source>
</evidence>
<organism evidence="4 5">
    <name type="scientific">Kineobactrum salinum</name>
    <dbReference type="NCBI Taxonomy" id="2708301"/>
    <lineage>
        <taxon>Bacteria</taxon>
        <taxon>Pseudomonadati</taxon>
        <taxon>Pseudomonadota</taxon>
        <taxon>Gammaproteobacteria</taxon>
        <taxon>Cellvibrionales</taxon>
        <taxon>Halieaceae</taxon>
        <taxon>Kineobactrum</taxon>
    </lineage>
</organism>